<evidence type="ECO:0000256" key="1">
    <source>
        <dbReference type="SAM" id="MobiDB-lite"/>
    </source>
</evidence>
<evidence type="ECO:0000313" key="2">
    <source>
        <dbReference type="EMBL" id="CAL1407360.1"/>
    </source>
</evidence>
<reference evidence="2 3" key="1">
    <citation type="submission" date="2024-04" db="EMBL/GenBank/DDBJ databases">
        <authorList>
            <person name="Fracassetti M."/>
        </authorList>
    </citation>
    <scope>NUCLEOTIDE SEQUENCE [LARGE SCALE GENOMIC DNA]</scope>
</reference>
<dbReference type="AlphaFoldDB" id="A0AAV2GD10"/>
<accession>A0AAV2GD10</accession>
<organism evidence="2 3">
    <name type="scientific">Linum trigynum</name>
    <dbReference type="NCBI Taxonomy" id="586398"/>
    <lineage>
        <taxon>Eukaryota</taxon>
        <taxon>Viridiplantae</taxon>
        <taxon>Streptophyta</taxon>
        <taxon>Embryophyta</taxon>
        <taxon>Tracheophyta</taxon>
        <taxon>Spermatophyta</taxon>
        <taxon>Magnoliopsida</taxon>
        <taxon>eudicotyledons</taxon>
        <taxon>Gunneridae</taxon>
        <taxon>Pentapetalae</taxon>
        <taxon>rosids</taxon>
        <taxon>fabids</taxon>
        <taxon>Malpighiales</taxon>
        <taxon>Linaceae</taxon>
        <taxon>Linum</taxon>
    </lineage>
</organism>
<sequence>MVGSDGNHADGGWNFGGSRGKEEGRQRAGAAAAAFGRAAVGESVGKCWGVVAMPGWCGFVDSSVTLKSMLS</sequence>
<dbReference type="Proteomes" id="UP001497516">
    <property type="component" value="Chromosome 8"/>
</dbReference>
<evidence type="ECO:0000313" key="3">
    <source>
        <dbReference type="Proteomes" id="UP001497516"/>
    </source>
</evidence>
<proteinExistence type="predicted"/>
<keyword evidence="3" id="KW-1185">Reference proteome</keyword>
<gene>
    <name evidence="2" type="ORF">LTRI10_LOCUS47032</name>
</gene>
<protein>
    <submittedName>
        <fullName evidence="2">Uncharacterized protein</fullName>
    </submittedName>
</protein>
<dbReference type="EMBL" id="OZ034821">
    <property type="protein sequence ID" value="CAL1407360.1"/>
    <property type="molecule type" value="Genomic_DNA"/>
</dbReference>
<name>A0AAV2GD10_9ROSI</name>
<feature type="region of interest" description="Disordered" evidence="1">
    <location>
        <begin position="1"/>
        <end position="27"/>
    </location>
</feature>